<reference evidence="1 2" key="1">
    <citation type="submission" date="2017-05" db="EMBL/GenBank/DDBJ databases">
        <title>Whole genome sequencing of Yersinia kristensenii.</title>
        <authorList>
            <person name="Campioni F."/>
        </authorList>
    </citation>
    <scope>NUCLEOTIDE SEQUENCE [LARGE SCALE GENOMIC DNA]</scope>
    <source>
        <strain evidence="1 2">CFSAN060538</strain>
    </source>
</reference>
<dbReference type="InterPro" id="IPR008840">
    <property type="entry name" value="Sipho_Gp157"/>
</dbReference>
<gene>
    <name evidence="1" type="ORF">CBW52_01635</name>
</gene>
<name>A0AB73PBP8_YERKR</name>
<evidence type="ECO:0000313" key="1">
    <source>
        <dbReference type="EMBL" id="OVZ83851.1"/>
    </source>
</evidence>
<comment type="caution">
    <text evidence="1">The sequence shown here is derived from an EMBL/GenBank/DDBJ whole genome shotgun (WGS) entry which is preliminary data.</text>
</comment>
<dbReference type="EMBL" id="NHOG01000001">
    <property type="protein sequence ID" value="OVZ83851.1"/>
    <property type="molecule type" value="Genomic_DNA"/>
</dbReference>
<dbReference type="Pfam" id="PF05565">
    <property type="entry name" value="Sipho_Gp157"/>
    <property type="match status" value="1"/>
</dbReference>
<keyword evidence="2" id="KW-1185">Reference proteome</keyword>
<sequence>MSVRTIDLAFDRKKFLELVATSDDLTPEMIADTLEAIEGSLGDKLDSAMAAVRHIEGQAEICDKEAKRLSSRKKSYQTNAGKLRTYMLQCLITAELKNLKTTLNTFTAVKGRETLVVDNAESLPDDYVDVASQIIYTPKADEIKNAIKKAMEDAEAKALEEGKEINEVFVNPIPGARIEVGPNSLQVR</sequence>
<organism evidence="1 2">
    <name type="scientific">Yersinia kristensenii</name>
    <dbReference type="NCBI Taxonomy" id="28152"/>
    <lineage>
        <taxon>Bacteria</taxon>
        <taxon>Pseudomonadati</taxon>
        <taxon>Pseudomonadota</taxon>
        <taxon>Gammaproteobacteria</taxon>
        <taxon>Enterobacterales</taxon>
        <taxon>Yersiniaceae</taxon>
        <taxon>Yersinia</taxon>
    </lineage>
</organism>
<accession>A0AB73PBP8</accession>
<proteinExistence type="predicted"/>
<evidence type="ECO:0008006" key="3">
    <source>
        <dbReference type="Google" id="ProtNLM"/>
    </source>
</evidence>
<protein>
    <recommendedName>
        <fullName evidence="3">Siphovirus Gp157</fullName>
    </recommendedName>
</protein>
<evidence type="ECO:0000313" key="2">
    <source>
        <dbReference type="Proteomes" id="UP000195840"/>
    </source>
</evidence>
<dbReference type="RefSeq" id="WP_087794715.1">
    <property type="nucleotide sequence ID" value="NZ_CAWNET010000001.1"/>
</dbReference>
<dbReference type="AlphaFoldDB" id="A0AB73PBP8"/>
<dbReference type="Proteomes" id="UP000195840">
    <property type="component" value="Unassembled WGS sequence"/>
</dbReference>